<dbReference type="Proteomes" id="UP000676336">
    <property type="component" value="Unassembled WGS sequence"/>
</dbReference>
<protein>
    <submittedName>
        <fullName evidence="2">Uncharacterized protein</fullName>
    </submittedName>
</protein>
<dbReference type="AlphaFoldDB" id="A0A8S2ZC24"/>
<feature type="compositionally biased region" description="Low complexity" evidence="1">
    <location>
        <begin position="46"/>
        <end position="55"/>
    </location>
</feature>
<comment type="caution">
    <text evidence="2">The sequence shown here is derived from an EMBL/GenBank/DDBJ whole genome shotgun (WGS) entry which is preliminary data.</text>
</comment>
<accession>A0A8S2ZC24</accession>
<feature type="non-terminal residue" evidence="2">
    <location>
        <position position="55"/>
    </location>
</feature>
<dbReference type="EMBL" id="CAJOBI010107849">
    <property type="protein sequence ID" value="CAF4619337.1"/>
    <property type="molecule type" value="Genomic_DNA"/>
</dbReference>
<feature type="region of interest" description="Disordered" evidence="1">
    <location>
        <begin position="32"/>
        <end position="55"/>
    </location>
</feature>
<organism evidence="2 3">
    <name type="scientific">Rotaria magnacalcarata</name>
    <dbReference type="NCBI Taxonomy" id="392030"/>
    <lineage>
        <taxon>Eukaryota</taxon>
        <taxon>Metazoa</taxon>
        <taxon>Spiralia</taxon>
        <taxon>Gnathifera</taxon>
        <taxon>Rotifera</taxon>
        <taxon>Eurotatoria</taxon>
        <taxon>Bdelloidea</taxon>
        <taxon>Philodinida</taxon>
        <taxon>Philodinidae</taxon>
        <taxon>Rotaria</taxon>
    </lineage>
</organism>
<reference evidence="2" key="1">
    <citation type="submission" date="2021-02" db="EMBL/GenBank/DDBJ databases">
        <authorList>
            <person name="Nowell W R."/>
        </authorList>
    </citation>
    <scope>NUCLEOTIDE SEQUENCE</scope>
</reference>
<sequence>SCLVMDPEKRLTCGLLSQHAYFDGFTNEFERERKEQQKHLHREQQKLLQQQAKIQ</sequence>
<evidence type="ECO:0000313" key="2">
    <source>
        <dbReference type="EMBL" id="CAF4619337.1"/>
    </source>
</evidence>
<dbReference type="Gene3D" id="1.10.510.10">
    <property type="entry name" value="Transferase(Phosphotransferase) domain 1"/>
    <property type="match status" value="1"/>
</dbReference>
<evidence type="ECO:0000256" key="1">
    <source>
        <dbReference type="SAM" id="MobiDB-lite"/>
    </source>
</evidence>
<gene>
    <name evidence="2" type="ORF">SMN809_LOCUS39823</name>
</gene>
<name>A0A8S2ZC24_9BILA</name>
<evidence type="ECO:0000313" key="3">
    <source>
        <dbReference type="Proteomes" id="UP000676336"/>
    </source>
</evidence>
<feature type="compositionally biased region" description="Basic and acidic residues" evidence="1">
    <location>
        <begin position="32"/>
        <end position="45"/>
    </location>
</feature>
<feature type="non-terminal residue" evidence="2">
    <location>
        <position position="1"/>
    </location>
</feature>
<proteinExistence type="predicted"/>